<organism evidence="2 3">
    <name type="scientific">Apolygus lucorum</name>
    <name type="common">Small green plant bug</name>
    <name type="synonym">Lygocoris lucorum</name>
    <dbReference type="NCBI Taxonomy" id="248454"/>
    <lineage>
        <taxon>Eukaryota</taxon>
        <taxon>Metazoa</taxon>
        <taxon>Ecdysozoa</taxon>
        <taxon>Arthropoda</taxon>
        <taxon>Hexapoda</taxon>
        <taxon>Insecta</taxon>
        <taxon>Pterygota</taxon>
        <taxon>Neoptera</taxon>
        <taxon>Paraneoptera</taxon>
        <taxon>Hemiptera</taxon>
        <taxon>Heteroptera</taxon>
        <taxon>Panheteroptera</taxon>
        <taxon>Cimicomorpha</taxon>
        <taxon>Miridae</taxon>
        <taxon>Mirini</taxon>
        <taxon>Apolygus</taxon>
    </lineage>
</organism>
<accession>A0A8S9Y8K4</accession>
<feature type="region of interest" description="Disordered" evidence="1">
    <location>
        <begin position="1"/>
        <end position="31"/>
    </location>
</feature>
<dbReference type="Proteomes" id="UP000466442">
    <property type="component" value="Linkage Group LG1"/>
</dbReference>
<feature type="compositionally biased region" description="Basic and acidic residues" evidence="1">
    <location>
        <begin position="17"/>
        <end position="31"/>
    </location>
</feature>
<evidence type="ECO:0000313" key="2">
    <source>
        <dbReference type="EMBL" id="KAF6216075.1"/>
    </source>
</evidence>
<dbReference type="AlphaFoldDB" id="A0A8S9Y8K4"/>
<keyword evidence="3" id="KW-1185">Reference proteome</keyword>
<evidence type="ECO:0000313" key="3">
    <source>
        <dbReference type="Proteomes" id="UP000466442"/>
    </source>
</evidence>
<reference evidence="2" key="1">
    <citation type="journal article" date="2021" name="Mol. Ecol. Resour.">
        <title>Apolygus lucorum genome provides insights into omnivorousness and mesophyll feeding.</title>
        <authorList>
            <person name="Liu Y."/>
            <person name="Liu H."/>
            <person name="Wang H."/>
            <person name="Huang T."/>
            <person name="Liu B."/>
            <person name="Yang B."/>
            <person name="Yin L."/>
            <person name="Li B."/>
            <person name="Zhang Y."/>
            <person name="Zhang S."/>
            <person name="Jiang F."/>
            <person name="Zhang X."/>
            <person name="Ren Y."/>
            <person name="Wang B."/>
            <person name="Wang S."/>
            <person name="Lu Y."/>
            <person name="Wu K."/>
            <person name="Fan W."/>
            <person name="Wang G."/>
        </authorList>
    </citation>
    <scope>NUCLEOTIDE SEQUENCE</scope>
    <source>
        <strain evidence="2">12Hb</strain>
    </source>
</reference>
<proteinExistence type="predicted"/>
<sequence>MVGRKIPSGRSVIPHHRLSDPDARARQSPTDRSRVCESVCVGTGLRASWELRSNDPAASTSETVDAAKFQKDTSRLECSLQLFNPSLQNASFQPVEQQILKQNAFIDDDVLTGTG</sequence>
<gene>
    <name evidence="2" type="ORF">GE061_000413</name>
</gene>
<comment type="caution">
    <text evidence="2">The sequence shown here is derived from an EMBL/GenBank/DDBJ whole genome shotgun (WGS) entry which is preliminary data.</text>
</comment>
<evidence type="ECO:0000256" key="1">
    <source>
        <dbReference type="SAM" id="MobiDB-lite"/>
    </source>
</evidence>
<name>A0A8S9Y8K4_APOLU</name>
<dbReference type="EMBL" id="WIXP02000001">
    <property type="protein sequence ID" value="KAF6216075.1"/>
    <property type="molecule type" value="Genomic_DNA"/>
</dbReference>
<protein>
    <submittedName>
        <fullName evidence="2">Uncharacterized protein</fullName>
    </submittedName>
</protein>